<gene>
    <name evidence="5" type="ORF">EYB31_29490</name>
</gene>
<dbReference type="Gene3D" id="3.40.190.10">
    <property type="entry name" value="Periplasmic binding protein-like II"/>
    <property type="match status" value="1"/>
</dbReference>
<keyword evidence="3" id="KW-0804">Transcription</keyword>
<evidence type="ECO:0000256" key="3">
    <source>
        <dbReference type="ARBA" id="ARBA00023163"/>
    </source>
</evidence>
<evidence type="ECO:0000313" key="6">
    <source>
        <dbReference type="Proteomes" id="UP000293142"/>
    </source>
</evidence>
<proteinExistence type="predicted"/>
<keyword evidence="1" id="KW-0805">Transcription regulation</keyword>
<dbReference type="InterPro" id="IPR036390">
    <property type="entry name" value="WH_DNA-bd_sf"/>
</dbReference>
<dbReference type="PANTHER" id="PTHR43649:SF30">
    <property type="entry name" value="ABC TRANSPORTER SUBSTRATE-BINDING PROTEIN"/>
    <property type="match status" value="1"/>
</dbReference>
<dbReference type="InterPro" id="IPR006059">
    <property type="entry name" value="SBP"/>
</dbReference>
<evidence type="ECO:0000256" key="1">
    <source>
        <dbReference type="ARBA" id="ARBA00023015"/>
    </source>
</evidence>
<accession>A0A4Q9DHS3</accession>
<keyword evidence="6" id="KW-1185">Reference proteome</keyword>
<dbReference type="SMART" id="SM00345">
    <property type="entry name" value="HTH_GNTR"/>
    <property type="match status" value="1"/>
</dbReference>
<dbReference type="PANTHER" id="PTHR43649">
    <property type="entry name" value="ARABINOSE-BINDING PROTEIN-RELATED"/>
    <property type="match status" value="1"/>
</dbReference>
<sequence length="475" mass="54533">MRTSGVIMTKKTIRKGFQDRIKAMIHSLRDGIVSGQLSVGTYLPSEDDLEKRFQLGNNSVRRGLEALVEEGLIEKIPRVGNKVKMLPEQMKLTVRFGYCSELTESTIIDSIVERFHSQYPQIAIQLVALPLYGYGGALMQYMEAGMLDVVMMSNTNYQDFVEAECTELFEPLDAADVCHPFLTKPFTVNGRLLVQPFIYSPVILCYNKAHFREKLLPEPDGSWTWDDLFEAGKRLAVQERRFGFYFYLPSRNRWPVFMLQSGAAVKPDGSGRYRLRESAVLEGLELCRKMLADADVFPRMLSESDADAEALFKEEKVSVIMTTYYFLNELKRSSLLFEVAPLPRLNNSKTPLVITGLAVNSRSAHKEAAKRLLQFLASYEIQLMLRKSTYYLPAHRLVAETQEEELDYRPARFMMYREIASTYSMINEIGLSNRQLKLIQREVMLFLSNVYDQERFCRRLEQLLNEPVTQAGNAT</sequence>
<evidence type="ECO:0000313" key="5">
    <source>
        <dbReference type="EMBL" id="TBL71516.1"/>
    </source>
</evidence>
<dbReference type="PROSITE" id="PS50949">
    <property type="entry name" value="HTH_GNTR"/>
    <property type="match status" value="1"/>
</dbReference>
<name>A0A4Q9DHS3_9BACL</name>
<dbReference type="SUPFAM" id="SSF53850">
    <property type="entry name" value="Periplasmic binding protein-like II"/>
    <property type="match status" value="1"/>
</dbReference>
<feature type="domain" description="HTH gntR-type" evidence="4">
    <location>
        <begin position="18"/>
        <end position="86"/>
    </location>
</feature>
<dbReference type="Pfam" id="PF00392">
    <property type="entry name" value="GntR"/>
    <property type="match status" value="1"/>
</dbReference>
<dbReference type="Proteomes" id="UP000293142">
    <property type="component" value="Unassembled WGS sequence"/>
</dbReference>
<dbReference type="InterPro" id="IPR036388">
    <property type="entry name" value="WH-like_DNA-bd_sf"/>
</dbReference>
<protein>
    <submittedName>
        <fullName evidence="5">Extracellular solute-binding protein</fullName>
    </submittedName>
</protein>
<dbReference type="InterPro" id="IPR050490">
    <property type="entry name" value="Bact_solute-bd_prot1"/>
</dbReference>
<dbReference type="EMBL" id="SIRE01000025">
    <property type="protein sequence ID" value="TBL71516.1"/>
    <property type="molecule type" value="Genomic_DNA"/>
</dbReference>
<dbReference type="Pfam" id="PF13416">
    <property type="entry name" value="SBP_bac_8"/>
    <property type="match status" value="1"/>
</dbReference>
<organism evidence="5 6">
    <name type="scientific">Paenibacillus thalictri</name>
    <dbReference type="NCBI Taxonomy" id="2527873"/>
    <lineage>
        <taxon>Bacteria</taxon>
        <taxon>Bacillati</taxon>
        <taxon>Bacillota</taxon>
        <taxon>Bacilli</taxon>
        <taxon>Bacillales</taxon>
        <taxon>Paenibacillaceae</taxon>
        <taxon>Paenibacillus</taxon>
    </lineage>
</organism>
<keyword evidence="2" id="KW-0238">DNA-binding</keyword>
<reference evidence="5 6" key="1">
    <citation type="submission" date="2019-02" db="EMBL/GenBank/DDBJ databases">
        <title>Paenibacillus sp. nov., isolated from surface-sterilized tissue of Thalictrum simplex L.</title>
        <authorList>
            <person name="Tuo L."/>
        </authorList>
    </citation>
    <scope>NUCLEOTIDE SEQUENCE [LARGE SCALE GENOMIC DNA]</scope>
    <source>
        <strain evidence="5 6">N2SHLJ1</strain>
    </source>
</reference>
<dbReference type="SUPFAM" id="SSF46785">
    <property type="entry name" value="Winged helix' DNA-binding domain"/>
    <property type="match status" value="1"/>
</dbReference>
<evidence type="ECO:0000259" key="4">
    <source>
        <dbReference type="PROSITE" id="PS50949"/>
    </source>
</evidence>
<dbReference type="CDD" id="cd07377">
    <property type="entry name" value="WHTH_GntR"/>
    <property type="match status" value="1"/>
</dbReference>
<evidence type="ECO:0000256" key="2">
    <source>
        <dbReference type="ARBA" id="ARBA00023125"/>
    </source>
</evidence>
<dbReference type="AlphaFoldDB" id="A0A4Q9DHS3"/>
<dbReference type="InterPro" id="IPR000524">
    <property type="entry name" value="Tscrpt_reg_HTH_GntR"/>
</dbReference>
<dbReference type="OrthoDB" id="2374506at2"/>
<comment type="caution">
    <text evidence="5">The sequence shown here is derived from an EMBL/GenBank/DDBJ whole genome shotgun (WGS) entry which is preliminary data.</text>
</comment>
<dbReference type="GO" id="GO:0003700">
    <property type="term" value="F:DNA-binding transcription factor activity"/>
    <property type="evidence" value="ECO:0007669"/>
    <property type="project" value="InterPro"/>
</dbReference>
<dbReference type="Gene3D" id="1.10.10.10">
    <property type="entry name" value="Winged helix-like DNA-binding domain superfamily/Winged helix DNA-binding domain"/>
    <property type="match status" value="1"/>
</dbReference>
<dbReference type="GO" id="GO:0003677">
    <property type="term" value="F:DNA binding"/>
    <property type="evidence" value="ECO:0007669"/>
    <property type="project" value="UniProtKB-KW"/>
</dbReference>